<evidence type="ECO:0000256" key="1">
    <source>
        <dbReference type="ARBA" id="ARBA00001946"/>
    </source>
</evidence>
<evidence type="ECO:0000256" key="2">
    <source>
        <dbReference type="ARBA" id="ARBA00004873"/>
    </source>
</evidence>
<keyword evidence="11 15" id="KW-0057">Aromatic amino acid biosynthesis</keyword>
<evidence type="ECO:0000313" key="19">
    <source>
        <dbReference type="Proteomes" id="UP001148125"/>
    </source>
</evidence>
<dbReference type="SUPFAM" id="SSF56322">
    <property type="entry name" value="ADC synthase"/>
    <property type="match status" value="1"/>
</dbReference>
<comment type="pathway">
    <text evidence="2 15">Amino-acid biosynthesis; L-tryptophan biosynthesis; L-tryptophan from chorismate: step 1/5.</text>
</comment>
<comment type="catalytic activity">
    <reaction evidence="14 15">
        <text>chorismate + L-glutamine = anthranilate + pyruvate + L-glutamate + H(+)</text>
        <dbReference type="Rhea" id="RHEA:21732"/>
        <dbReference type="ChEBI" id="CHEBI:15361"/>
        <dbReference type="ChEBI" id="CHEBI:15378"/>
        <dbReference type="ChEBI" id="CHEBI:16567"/>
        <dbReference type="ChEBI" id="CHEBI:29748"/>
        <dbReference type="ChEBI" id="CHEBI:29985"/>
        <dbReference type="ChEBI" id="CHEBI:58359"/>
        <dbReference type="EC" id="4.1.3.27"/>
    </reaction>
</comment>
<dbReference type="InterPro" id="IPR006805">
    <property type="entry name" value="Anth_synth_I_N"/>
</dbReference>
<evidence type="ECO:0000256" key="9">
    <source>
        <dbReference type="ARBA" id="ARBA00022822"/>
    </source>
</evidence>
<accession>A0ABT5V8Z5</accession>
<dbReference type="RefSeq" id="WP_275116552.1">
    <property type="nucleotide sequence ID" value="NZ_JAOTPO010000001.1"/>
</dbReference>
<dbReference type="InterPro" id="IPR015890">
    <property type="entry name" value="Chorismate_C"/>
</dbReference>
<keyword evidence="7 15" id="KW-0028">Amino-acid biosynthesis</keyword>
<comment type="caution">
    <text evidence="18">The sequence shown here is derived from an EMBL/GenBank/DDBJ whole genome shotgun (WGS) entry which is preliminary data.</text>
</comment>
<dbReference type="PANTHER" id="PTHR11236:SF48">
    <property type="entry name" value="ISOCHORISMATE SYNTHASE MENF"/>
    <property type="match status" value="1"/>
</dbReference>
<keyword evidence="19" id="KW-1185">Reference proteome</keyword>
<keyword evidence="12 15" id="KW-0456">Lyase</keyword>
<dbReference type="PRINTS" id="PR00095">
    <property type="entry name" value="ANTSNTHASEI"/>
</dbReference>
<evidence type="ECO:0000256" key="6">
    <source>
        <dbReference type="ARBA" id="ARBA00020653"/>
    </source>
</evidence>
<dbReference type="Gene3D" id="3.60.120.10">
    <property type="entry name" value="Anthranilate synthase"/>
    <property type="match status" value="1"/>
</dbReference>
<comment type="cofactor">
    <cofactor evidence="1 15">
        <name>Mg(2+)</name>
        <dbReference type="ChEBI" id="CHEBI:18420"/>
    </cofactor>
</comment>
<keyword evidence="10 15" id="KW-0460">Magnesium</keyword>
<evidence type="ECO:0000256" key="11">
    <source>
        <dbReference type="ARBA" id="ARBA00023141"/>
    </source>
</evidence>
<dbReference type="Pfam" id="PF00425">
    <property type="entry name" value="Chorismate_bind"/>
    <property type="match status" value="1"/>
</dbReference>
<feature type="domain" description="Anthranilate synthase component I N-terminal" evidence="17">
    <location>
        <begin position="28"/>
        <end position="164"/>
    </location>
</feature>
<comment type="function">
    <text evidence="13 15">Part of a heterotetrameric complex that catalyzes the two-step biosynthesis of anthranilate, an intermediate in the biosynthesis of L-tryptophan. In the first step, the glutamine-binding beta subunit (TrpG) of anthranilate synthase (AS) provides the glutamine amidotransferase activity which generates ammonia as a substrate that, along with chorismate, is used in the second step, catalyzed by the large alpha subunit of AS (TrpE) to produce anthranilate. In the absence of TrpG, TrpE can synthesize anthranilate directly from chorismate and high concentrations of ammonia.</text>
</comment>
<evidence type="ECO:0000256" key="10">
    <source>
        <dbReference type="ARBA" id="ARBA00022842"/>
    </source>
</evidence>
<dbReference type="Proteomes" id="UP001148125">
    <property type="component" value="Unassembled WGS sequence"/>
</dbReference>
<proteinExistence type="inferred from homology"/>
<evidence type="ECO:0000256" key="13">
    <source>
        <dbReference type="ARBA" id="ARBA00025634"/>
    </source>
</evidence>
<dbReference type="InterPro" id="IPR019999">
    <property type="entry name" value="Anth_synth_I-like"/>
</dbReference>
<gene>
    <name evidence="15 18" type="primary">trpE</name>
    <name evidence="18" type="ORF">N7Z68_00810</name>
</gene>
<dbReference type="PANTHER" id="PTHR11236">
    <property type="entry name" value="AMINOBENZOATE/ANTHRANILATE SYNTHASE"/>
    <property type="match status" value="1"/>
</dbReference>
<comment type="subunit">
    <text evidence="4 15">Heterotetramer consisting of two non-identical subunits: a beta subunit (TrpG) and a large alpha subunit (TrpE).</text>
</comment>
<feature type="domain" description="Chorismate-utilising enzyme C-terminal" evidence="16">
    <location>
        <begin position="225"/>
        <end position="478"/>
    </location>
</feature>
<evidence type="ECO:0000256" key="3">
    <source>
        <dbReference type="ARBA" id="ARBA00009562"/>
    </source>
</evidence>
<evidence type="ECO:0000256" key="14">
    <source>
        <dbReference type="ARBA" id="ARBA00047683"/>
    </source>
</evidence>
<name>A0ABT5V8Z5_9BACI</name>
<evidence type="ECO:0000259" key="16">
    <source>
        <dbReference type="Pfam" id="PF00425"/>
    </source>
</evidence>
<evidence type="ECO:0000256" key="8">
    <source>
        <dbReference type="ARBA" id="ARBA00022723"/>
    </source>
</evidence>
<sequence length="504" mass="56754">MLNTSLSSYLEDANQFKTVPVISHLFADTLTPIQIFRQLEQDAVYLLESKDEHSPWSRFSFIGLYPKLFLSNTGNEYYIKEKNETIHTTSSFQSAFDYATEYVDVKPIKLPIPFHSGMVGYVSYDAVEQFERVLAQQDTNKETVHFVFCELVIAYDHHKKEMYLISLPSSGHSDEENKKIYNHTVQMMKNVVAQMMEGSKDKRALPPPTYKVDVSFEQVRSNYKKEKFLADVEKIKEYIRAGDVFQAVLSQRFEVDINVSGLDIYRVLSMVNPSPYLFYIKIGGNEIIGSSPERLVQIQDGHMEIHPIAGTRPRGKSVEEDEALAQDLLSDEKERAEHYMLVDLARNDIGRVAEYGSVETPVLLDVGNFSHVMHIISKVTGRLQEGIHPLQAFSSSFPAGTVSGAPKIRAMEILKEIEPTERGIYAGAIGYFGFDGNIDSCIAIRTLVIKNKKAYVQAGAGIVADSIPENEYEETRNKAKALLHAVQLAEAMVKRNAEEAIGNV</sequence>
<keyword evidence="9 15" id="KW-0822">Tryptophan biosynthesis</keyword>
<dbReference type="Pfam" id="PF04715">
    <property type="entry name" value="Anth_synt_I_N"/>
    <property type="match status" value="1"/>
</dbReference>
<dbReference type="NCBIfam" id="TIGR00564">
    <property type="entry name" value="trpE_most"/>
    <property type="match status" value="1"/>
</dbReference>
<evidence type="ECO:0000256" key="7">
    <source>
        <dbReference type="ARBA" id="ARBA00022605"/>
    </source>
</evidence>
<dbReference type="InterPro" id="IPR005256">
    <property type="entry name" value="Anth_synth_I_PabB"/>
</dbReference>
<dbReference type="InterPro" id="IPR005801">
    <property type="entry name" value="ADC_synthase"/>
</dbReference>
<keyword evidence="8 15" id="KW-0479">Metal-binding</keyword>
<comment type="similarity">
    <text evidence="3 15">Belongs to the anthranilate synthase component I family.</text>
</comment>
<organism evidence="18 19">
    <name type="scientific">Alkalihalobacterium chitinilyticum</name>
    <dbReference type="NCBI Taxonomy" id="2980103"/>
    <lineage>
        <taxon>Bacteria</taxon>
        <taxon>Bacillati</taxon>
        <taxon>Bacillota</taxon>
        <taxon>Bacilli</taxon>
        <taxon>Bacillales</taxon>
        <taxon>Bacillaceae</taxon>
        <taxon>Alkalihalobacterium</taxon>
    </lineage>
</organism>
<protein>
    <recommendedName>
        <fullName evidence="6 15">Anthranilate synthase component 1</fullName>
        <ecNumber evidence="5 15">4.1.3.27</ecNumber>
    </recommendedName>
</protein>
<dbReference type="EC" id="4.1.3.27" evidence="5 15"/>
<evidence type="ECO:0000313" key="18">
    <source>
        <dbReference type="EMBL" id="MDE5411921.1"/>
    </source>
</evidence>
<evidence type="ECO:0000256" key="4">
    <source>
        <dbReference type="ARBA" id="ARBA00011575"/>
    </source>
</evidence>
<dbReference type="GO" id="GO:0004049">
    <property type="term" value="F:anthranilate synthase activity"/>
    <property type="evidence" value="ECO:0007669"/>
    <property type="project" value="UniProtKB-EC"/>
</dbReference>
<evidence type="ECO:0000256" key="12">
    <source>
        <dbReference type="ARBA" id="ARBA00023239"/>
    </source>
</evidence>
<dbReference type="EMBL" id="JAOTPO010000001">
    <property type="protein sequence ID" value="MDE5411921.1"/>
    <property type="molecule type" value="Genomic_DNA"/>
</dbReference>
<evidence type="ECO:0000256" key="5">
    <source>
        <dbReference type="ARBA" id="ARBA00012266"/>
    </source>
</evidence>
<reference evidence="18" key="1">
    <citation type="submission" date="2024-05" db="EMBL/GenBank/DDBJ databases">
        <title>Alkalihalobacillus sp. strain MEB203 novel alkaliphilic bacterium from Lonar Lake, India.</title>
        <authorList>
            <person name="Joshi A."/>
            <person name="Thite S."/>
            <person name="Mengade P."/>
        </authorList>
    </citation>
    <scope>NUCLEOTIDE SEQUENCE</scope>
    <source>
        <strain evidence="18">MEB 203</strain>
    </source>
</reference>
<evidence type="ECO:0000256" key="15">
    <source>
        <dbReference type="RuleBase" id="RU364045"/>
    </source>
</evidence>
<evidence type="ECO:0000259" key="17">
    <source>
        <dbReference type="Pfam" id="PF04715"/>
    </source>
</evidence>